<proteinExistence type="predicted"/>
<dbReference type="Pfam" id="PF14072">
    <property type="entry name" value="DndB"/>
    <property type="match status" value="1"/>
</dbReference>
<dbReference type="AlphaFoldDB" id="A0AB36FLJ1"/>
<comment type="caution">
    <text evidence="1">The sequence shown here is derived from an EMBL/GenBank/DDBJ whole genome shotgun (WGS) entry which is preliminary data.</text>
</comment>
<organism evidence="1 2">
    <name type="scientific">Alteromonas macleodii</name>
    <name type="common">Pseudoalteromonas macleodii</name>
    <dbReference type="NCBI Taxonomy" id="28108"/>
    <lineage>
        <taxon>Bacteria</taxon>
        <taxon>Pseudomonadati</taxon>
        <taxon>Pseudomonadota</taxon>
        <taxon>Gammaproteobacteria</taxon>
        <taxon>Alteromonadales</taxon>
        <taxon>Alteromonadaceae</taxon>
        <taxon>Alteromonas/Salinimonas group</taxon>
        <taxon>Alteromonas</taxon>
    </lineage>
</organism>
<protein>
    <submittedName>
        <fullName evidence="1">DGQHR domain protein</fullName>
    </submittedName>
</protein>
<accession>A0AB36FLJ1</accession>
<evidence type="ECO:0000313" key="1">
    <source>
        <dbReference type="EMBL" id="OES25876.1"/>
    </source>
</evidence>
<dbReference type="InterPro" id="IPR017642">
    <property type="entry name" value="DNA_S_mod_DndB"/>
</dbReference>
<evidence type="ECO:0000313" key="2">
    <source>
        <dbReference type="Proteomes" id="UP000095392"/>
    </source>
</evidence>
<gene>
    <name evidence="1" type="ORF">BFV95_4264</name>
</gene>
<dbReference type="Proteomes" id="UP000095392">
    <property type="component" value="Unassembled WGS sequence"/>
</dbReference>
<dbReference type="EMBL" id="MIPY01000038">
    <property type="protein sequence ID" value="OES25876.1"/>
    <property type="molecule type" value="Genomic_DNA"/>
</dbReference>
<reference evidence="1 2" key="1">
    <citation type="submission" date="2016-09" db="EMBL/GenBank/DDBJ databases">
        <title>Draft Genome Sequence of four Alteromonas macleodii strains isolated from copper coupons and grown long-term at elevated copper levels.</title>
        <authorList>
            <person name="Cusick K."/>
            <person name="Dale J."/>
            <person name="Little B."/>
            <person name="Biffinger J."/>
        </authorList>
    </citation>
    <scope>NUCLEOTIDE SEQUENCE [LARGE SCALE GENOMIC DNA]</scope>
    <source>
        <strain evidence="1 2">KCP01</strain>
    </source>
</reference>
<dbReference type="NCBIfam" id="TIGR03187">
    <property type="entry name" value="DGQHR"/>
    <property type="match status" value="1"/>
</dbReference>
<sequence>MATRYIRVNSDDHVLSAHIKYGTAVSEYKFGTTVIDLEEVDISEVTDQKTFKKGQDIPGIWAFLEKRRIDNLLVLAAAAYLNNEIIESDSKSTDAITGRSFTRADLMNLLEEAKLLFDDWLAQYTERAQAYTKAKQQEALDEAEKHALAKTNIEQSNAHLSGICFNLPAIAGKMGNDIYFAVMVPFRQLAQMFLFNEDELPVELRTQRHRNPKRVEAIGQYIATRHDDFVIPALTASVSEKMTFEPLGGSPNIGNVKIPMDAKMIINDGQHLYPH</sequence>
<name>A0AB36FLJ1_ALTMA</name>
<dbReference type="InterPro" id="IPR017601">
    <property type="entry name" value="DGQHR-contain_dom"/>
</dbReference>
<keyword evidence="2" id="KW-1185">Reference proteome</keyword>
<dbReference type="RefSeq" id="WP_069945485.1">
    <property type="nucleotide sequence ID" value="NZ_MIPW01000055.1"/>
</dbReference>